<organism evidence="8 9">
    <name type="scientific">Streptococcus hillyeri</name>
    <dbReference type="NCBI Taxonomy" id="2282420"/>
    <lineage>
        <taxon>Bacteria</taxon>
        <taxon>Bacillati</taxon>
        <taxon>Bacillota</taxon>
        <taxon>Bacilli</taxon>
        <taxon>Lactobacillales</taxon>
        <taxon>Streptococcaceae</taxon>
        <taxon>Streptococcus</taxon>
    </lineage>
</organism>
<keyword evidence="5" id="KW-0472">Membrane</keyword>
<evidence type="ECO:0000259" key="6">
    <source>
        <dbReference type="Pfam" id="PF08341"/>
    </source>
</evidence>
<dbReference type="PANTHER" id="PTHR36108">
    <property type="entry name" value="COLOSSIN-B-RELATED"/>
    <property type="match status" value="1"/>
</dbReference>
<dbReference type="InterPro" id="IPR023849">
    <property type="entry name" value="TQXA_dom"/>
</dbReference>
<feature type="domain" description="Thioester" evidence="6">
    <location>
        <begin position="73"/>
        <end position="177"/>
    </location>
</feature>
<feature type="domain" description="SpaA-like prealbumin fold" evidence="7">
    <location>
        <begin position="902"/>
        <end position="990"/>
    </location>
</feature>
<evidence type="ECO:0000256" key="1">
    <source>
        <dbReference type="ARBA" id="ARBA00007257"/>
    </source>
</evidence>
<keyword evidence="3" id="KW-0732">Signal</keyword>
<dbReference type="RefSeq" id="WP_121835192.1">
    <property type="nucleotide sequence ID" value="NZ_RCVM01000007.1"/>
</dbReference>
<dbReference type="NCBIfam" id="TIGR01167">
    <property type="entry name" value="LPXTG_anchor"/>
    <property type="match status" value="1"/>
</dbReference>
<sequence length="1837" mass="202217">MNSLKNKLLALLGLVVFIVSGGHCFNWTSVQAESGSSQYAGRYQAYSSATADGVYKIDIAKIGNDGKLSEEMVAYCLQYAYAFPGSVNNELRPAIYDKTDLTNTDIDNFDSKKDKLNAILYYGYPTDGNHYVEDKVISATRLRALTQYAIWNVTDGKTAKDFHLSGKEEEIFNKLISGDLTAPADFKPVFFKNDRTLQASPTALKNKKYYQHLIASEKAPVSYKVFAQKRWSTAPNPLAETTVTFKLVNKDGSKAEEISDGDAEKVLTTKAKETASNVVTWENLPKHASNYKIIEVGKKEGFMAGPLTGTGREDSPYTITNDKTDTLSIPNIEVTKKWEDKAVDADNIYFGIYRISEDGSETLVTQEQIDYPQAKATFINPKKLERNRVDWKQIQLSLYKVPGDSTSERYRYVVKELRKVEGDKFIDWSYPGYETSYKVTYTAQGSMTVVTTNKQTNKFRYQFGKVGTDAKEKQLENAELRIVKVTKEGEKETTSTVDSWTTDGSLHETTLEAGTYRLIEDKAPEGYDVATISEFTVSSEGALEFTKNKDNVEVDQDKTTVQLINKKEVETSVTFKKQDSKGQALAGATLVITNPNTKETVAAFKTTDKERTLTLQPGTYTVSEEEAPANYVAVKQFNFTVNGQGGVGDLKKTYEADMITLANQTITIVDKDAQRLVLKAQKDWVNKPENTPDVYFQLIRKAGDSDTEFVEKKKLEKGQTTVEFTNLDTHGKNGIPYVYNILEVNSEGNTWQYENYTSKVIKEVDNAQAYGEGNDTWIWENTYTAPIIKVEKIVRFSKVAVNGTKELENAHLKVVEGANAEGQIAVDSKTKKELTWVSGKNQKEFTLEAGTYTMVETQAPDGFLIAEHITFTIDENGGITRTDKETVANDTIVMKDEYKRYDIEISKQNIAGNILENAKVTVRNKATGEVVSDVNGVKLENYVTTKENMKVKLEAGEYTFEENAAPAGYDVVTTFTFTVDKNGKVTTTSTEAKAKDSVLTVIDQATKYNIEISKQNLGGEELEKAEIEIFKATADGNRVHVTKWVSKKEVHKLTLEAGDYIFVENAAPAGYEKVSEIHFTVTTDGKVKVTKVGDSKEESEISKTAKVEAANENKLVVIDQATKHDIEISKQNIAGDILENATVTVRNKKTNDVVSDVNGAKLENYVTTKDNMKVKLEAGEYTFEENAAPAGYDVVTTFTFTVDKDGKVTTTSTEAKVKDSVLTVIDQATKYNIEISKQNLGGEELEKAEIEIFKATADGNRVHVTKWVSKKEVHKLTLEAGDYIFVENAAPAGYEKVTDIHFTVTVDGKVNVTKVGDSTKQDDMSKTAKVDAEKANKLIVIDQATKHDVVISKVNLDGKELEGAEIEISKDGKVVESWKSEKTAKTIKLTAGDYIFHEKAAPKGYKVVTDITFNVSEEGKVTVVKTTTSGKAEVVDNKLVVTDEAEEPKAQEVIISKVDIAGQEVEGAFITIYNELGHIADNRIREHDPAEWTSKKGQVFKLKLLPGTYTFEEKVAPKGLQKVTKLKFTVDAQGKVAVVSKGVNDDATEAKSEVKDDNKLIVTDMPETKDVVISKVNLGGEELEGAEIEISKDGKVVEKWTSEKTAKTIKLEAGDYIFHEKVAPNGYLKVTDITFTVSEDGQVTVKDAAGNKVDSTDNKLVVTDQVAPTTETSTTASETTTEAIASETTVSETTTEAITSETTVSETTVSETTTEAITSETTVSETTTEAITSETTASETTTEAITSETTVSETTTGVSTNTTAASEISSTEASTGNTTEKTDRGNKGEKTKAGSKKSQSILPRTGEQVVLWMSVAGSILLVALAAFMYLKIKNHNL</sequence>
<reference evidence="8 9" key="1">
    <citation type="submission" date="2018-10" db="EMBL/GenBank/DDBJ databases">
        <title>Streptococcus hillyeri sp. nov., isolated from equine tracheal sample.</title>
        <authorList>
            <person name="Macfadyen A.C."/>
            <person name="Waller A."/>
            <person name="Paterson G.K."/>
        </authorList>
    </citation>
    <scope>NUCLEOTIDE SEQUENCE [LARGE SCALE GENOMIC DNA]</scope>
    <source>
        <strain evidence="8 9">28462</strain>
    </source>
</reference>
<dbReference type="NCBIfam" id="TIGR03934">
    <property type="entry name" value="TQXA_dom"/>
    <property type="match status" value="1"/>
</dbReference>
<evidence type="ECO:0000256" key="4">
    <source>
        <dbReference type="SAM" id="MobiDB-lite"/>
    </source>
</evidence>
<dbReference type="OrthoDB" id="2218233at2"/>
<dbReference type="InterPro" id="IPR013552">
    <property type="entry name" value="Thioester_dom"/>
</dbReference>
<dbReference type="Gene3D" id="1.10.150.480">
    <property type="match status" value="1"/>
</dbReference>
<dbReference type="EMBL" id="RCVM01000007">
    <property type="protein sequence ID" value="RLY03601.1"/>
    <property type="molecule type" value="Genomic_DNA"/>
</dbReference>
<protein>
    <submittedName>
        <fullName evidence="8">TQXA domain-containing protein</fullName>
    </submittedName>
</protein>
<dbReference type="PANTHER" id="PTHR36108:SF13">
    <property type="entry name" value="COLOSSIN-B-RELATED"/>
    <property type="match status" value="1"/>
</dbReference>
<feature type="transmembrane region" description="Helical" evidence="5">
    <location>
        <begin position="1809"/>
        <end position="1830"/>
    </location>
</feature>
<dbReference type="Pfam" id="PF17802">
    <property type="entry name" value="SpaA"/>
    <property type="match status" value="10"/>
</dbReference>
<feature type="domain" description="SpaA-like prealbumin fold" evidence="7">
    <location>
        <begin position="1009"/>
        <end position="1091"/>
    </location>
</feature>
<gene>
    <name evidence="8" type="ORF">EAF07_04785</name>
</gene>
<name>A0A3L9DQK2_9STRE</name>
<comment type="caution">
    <text evidence="8">The sequence shown here is derived from an EMBL/GenBank/DDBJ whole genome shotgun (WGS) entry which is preliminary data.</text>
</comment>
<keyword evidence="2" id="KW-0964">Secreted</keyword>
<feature type="domain" description="SpaA-like prealbumin fold" evidence="7">
    <location>
        <begin position="572"/>
        <end position="647"/>
    </location>
</feature>
<dbReference type="SUPFAM" id="SSF49478">
    <property type="entry name" value="Cna protein B-type domain"/>
    <property type="match status" value="1"/>
</dbReference>
<dbReference type="Gene3D" id="2.60.40.10">
    <property type="entry name" value="Immunoglobulins"/>
    <property type="match status" value="10"/>
</dbReference>
<feature type="compositionally biased region" description="Basic and acidic residues" evidence="4">
    <location>
        <begin position="1780"/>
        <end position="1792"/>
    </location>
</feature>
<dbReference type="Pfam" id="PF08341">
    <property type="entry name" value="TED"/>
    <property type="match status" value="1"/>
</dbReference>
<feature type="domain" description="SpaA-like prealbumin fold" evidence="7">
    <location>
        <begin position="1348"/>
        <end position="1425"/>
    </location>
</feature>
<comment type="similarity">
    <text evidence="1">Belongs to the serine-aspartate repeat-containing protein (SDr) family.</text>
</comment>
<accession>A0A3L9DQK2</accession>
<feature type="domain" description="SpaA-like prealbumin fold" evidence="7">
    <location>
        <begin position="1125"/>
        <end position="1213"/>
    </location>
</feature>
<feature type="domain" description="SpaA-like prealbumin fold" evidence="7">
    <location>
        <begin position="468"/>
        <end position="546"/>
    </location>
</feature>
<evidence type="ECO:0000256" key="3">
    <source>
        <dbReference type="ARBA" id="ARBA00022729"/>
    </source>
</evidence>
<evidence type="ECO:0000259" key="7">
    <source>
        <dbReference type="Pfam" id="PF17802"/>
    </source>
</evidence>
<feature type="domain" description="SpaA-like prealbumin fold" evidence="7">
    <location>
        <begin position="1232"/>
        <end position="1313"/>
    </location>
</feature>
<keyword evidence="5" id="KW-1133">Transmembrane helix</keyword>
<dbReference type="InterPro" id="IPR041033">
    <property type="entry name" value="SpaA_PFL_dom_1"/>
</dbReference>
<evidence type="ECO:0000313" key="8">
    <source>
        <dbReference type="EMBL" id="RLY03601.1"/>
    </source>
</evidence>
<feature type="region of interest" description="Disordered" evidence="4">
    <location>
        <begin position="1668"/>
        <end position="1800"/>
    </location>
</feature>
<dbReference type="Proteomes" id="UP000279194">
    <property type="component" value="Unassembled WGS sequence"/>
</dbReference>
<dbReference type="InterPro" id="IPR013783">
    <property type="entry name" value="Ig-like_fold"/>
</dbReference>
<evidence type="ECO:0000256" key="5">
    <source>
        <dbReference type="SAM" id="Phobius"/>
    </source>
</evidence>
<feature type="domain" description="SpaA-like prealbumin fold" evidence="7">
    <location>
        <begin position="1452"/>
        <end position="1538"/>
    </location>
</feature>
<feature type="domain" description="SpaA-like prealbumin fold" evidence="7">
    <location>
        <begin position="794"/>
        <end position="880"/>
    </location>
</feature>
<keyword evidence="5" id="KW-0812">Transmembrane</keyword>
<feature type="compositionally biased region" description="Low complexity" evidence="4">
    <location>
        <begin position="1669"/>
        <end position="1775"/>
    </location>
</feature>
<evidence type="ECO:0000313" key="9">
    <source>
        <dbReference type="Proteomes" id="UP000279194"/>
    </source>
</evidence>
<evidence type="ECO:0000256" key="2">
    <source>
        <dbReference type="ARBA" id="ARBA00022525"/>
    </source>
</evidence>
<proteinExistence type="inferred from homology"/>
<feature type="domain" description="SpaA-like prealbumin fold" evidence="7">
    <location>
        <begin position="1570"/>
        <end position="1647"/>
    </location>
</feature>
<keyword evidence="9" id="KW-1185">Reference proteome</keyword>